<dbReference type="FunCoup" id="A0A151Z527">
    <property type="interactions" value="461"/>
</dbReference>
<keyword evidence="2" id="KW-0732">Signal</keyword>
<evidence type="ECO:0000256" key="1">
    <source>
        <dbReference type="SAM" id="MobiDB-lite"/>
    </source>
</evidence>
<gene>
    <name evidence="3" type="ORF">DLAC_10293</name>
</gene>
<comment type="caution">
    <text evidence="3">The sequence shown here is derived from an EMBL/GenBank/DDBJ whole genome shotgun (WGS) entry which is preliminary data.</text>
</comment>
<evidence type="ECO:0000256" key="2">
    <source>
        <dbReference type="SAM" id="SignalP"/>
    </source>
</evidence>
<dbReference type="InterPro" id="IPR013783">
    <property type="entry name" value="Ig-like_fold"/>
</dbReference>
<feature type="region of interest" description="Disordered" evidence="1">
    <location>
        <begin position="652"/>
        <end position="683"/>
    </location>
</feature>
<evidence type="ECO:0000313" key="3">
    <source>
        <dbReference type="EMBL" id="KYQ89066.1"/>
    </source>
</evidence>
<feature type="chain" id="PRO_5007592898" evidence="2">
    <location>
        <begin position="21"/>
        <end position="709"/>
    </location>
</feature>
<reference evidence="3 4" key="1">
    <citation type="submission" date="2015-12" db="EMBL/GenBank/DDBJ databases">
        <title>Dictyostelia acquired genes for synthesis and detection of signals that induce cell-type specialization by lateral gene transfer from prokaryotes.</title>
        <authorList>
            <person name="Gloeckner G."/>
            <person name="Schaap P."/>
        </authorList>
    </citation>
    <scope>NUCLEOTIDE SEQUENCE [LARGE SCALE GENOMIC DNA]</scope>
    <source>
        <strain evidence="3 4">TK</strain>
    </source>
</reference>
<dbReference type="Proteomes" id="UP000076078">
    <property type="component" value="Unassembled WGS sequence"/>
</dbReference>
<feature type="compositionally biased region" description="Low complexity" evidence="1">
    <location>
        <begin position="656"/>
        <end position="681"/>
    </location>
</feature>
<dbReference type="InParanoid" id="A0A151Z527"/>
<dbReference type="InterPro" id="IPR014756">
    <property type="entry name" value="Ig_E-set"/>
</dbReference>
<dbReference type="GO" id="GO:0005886">
    <property type="term" value="C:plasma membrane"/>
    <property type="evidence" value="ECO:0007669"/>
    <property type="project" value="TreeGrafter"/>
</dbReference>
<dbReference type="InterPro" id="IPR053133">
    <property type="entry name" value="Sexual_fusion_gp"/>
</dbReference>
<dbReference type="Gene3D" id="2.60.40.10">
    <property type="entry name" value="Immunoglobulins"/>
    <property type="match status" value="1"/>
</dbReference>
<dbReference type="PANTHER" id="PTHR31093">
    <property type="entry name" value="CELL SURFACE GLYCOPROTEIN GP138-RELATED-RELATED"/>
    <property type="match status" value="1"/>
</dbReference>
<organism evidence="3 4">
    <name type="scientific">Tieghemostelium lacteum</name>
    <name type="common">Slime mold</name>
    <name type="synonym">Dictyostelium lacteum</name>
    <dbReference type="NCBI Taxonomy" id="361077"/>
    <lineage>
        <taxon>Eukaryota</taxon>
        <taxon>Amoebozoa</taxon>
        <taxon>Evosea</taxon>
        <taxon>Eumycetozoa</taxon>
        <taxon>Dictyostelia</taxon>
        <taxon>Dictyosteliales</taxon>
        <taxon>Raperosteliaceae</taxon>
        <taxon>Tieghemostelium</taxon>
    </lineage>
</organism>
<name>A0A151Z527_TIELA</name>
<dbReference type="GO" id="GO:0045335">
    <property type="term" value="C:phagocytic vesicle"/>
    <property type="evidence" value="ECO:0007669"/>
    <property type="project" value="TreeGrafter"/>
</dbReference>
<dbReference type="InterPro" id="IPR032675">
    <property type="entry name" value="LRR_dom_sf"/>
</dbReference>
<evidence type="ECO:0000313" key="4">
    <source>
        <dbReference type="Proteomes" id="UP000076078"/>
    </source>
</evidence>
<feature type="signal peptide" evidence="2">
    <location>
        <begin position="1"/>
        <end position="20"/>
    </location>
</feature>
<dbReference type="PANTHER" id="PTHR31093:SF4">
    <property type="entry name" value="CELL SURFACE GLYCOPROTEIN-RELATED"/>
    <property type="match status" value="1"/>
</dbReference>
<dbReference type="AlphaFoldDB" id="A0A151Z527"/>
<proteinExistence type="predicted"/>
<accession>A0A151Z527</accession>
<dbReference type="SUPFAM" id="SSF81296">
    <property type="entry name" value="E set domains"/>
    <property type="match status" value="1"/>
</dbReference>
<dbReference type="SUPFAM" id="SSF52058">
    <property type="entry name" value="L domain-like"/>
    <property type="match status" value="1"/>
</dbReference>
<dbReference type="EMBL" id="LODT01000042">
    <property type="protein sequence ID" value="KYQ89066.1"/>
    <property type="molecule type" value="Genomic_DNA"/>
</dbReference>
<protein>
    <submittedName>
        <fullName evidence="3">Phosphatidylinositol-4</fullName>
    </submittedName>
</protein>
<sequence>MESKTITLFISILLIGLSLGDIPQSSKDALLDLKNEFQLNWDSSNYCASVTCTNDVVTQIKISSGIPGTIPASTANLVGLTRLEITVTCSTTAFFNAISTMVVLGYIKLGNVLDVPSNWGSNFPAVLSELEVQTASFVIPITIFQSVKLQVLRIREAGTGFGYQPGFTSGVSPLTQLTVPGNGFYFAGARFANLILVSLPVLGNQDQFTFTDFGGMEKIISCYMYFPSSYSGALVPLPESLLNHPKLTQLDINGEFYTTTLIDLSNSKLSTLSLSHSSIPSTLQLPGIVLAPNAVLNNLNLKYSPNLSTLNIDPSIKVKSLTISENEDLVAAPAFFDYQGMEAIDYSSNEIAGTMPDHFCYYQSIFARYNQFTGSVPSCFLCDLARIVPLYPNFNMNPQPTVATCNLQIESFTQSFSTDGGLMEIHGSNIGWTLYSNTGANLKNSKNMPNQVLYYTIPPSTTSPQSVTIYFHYPSFNTTLPRQFEYTINAPAITGVTLASGLLKFTGSSLGFKPNVQTITVAGQTFSLTTVSSSFITMASSLLPYTNDLVFSYQYNVGNLPQVNQIYSAPSVQNPTVSKPYPKLNQTANSVRFSGSYFTFDKSLISVKIFDKDCTVSSSSVNFIECDYPDLDSSPELTYDLTITVNGKTFNQTLDPNTPTTSTTTTSTTTSSTTSNTNPSSEDVSSQLSSYSLITINLVLSVILVQLLL</sequence>
<keyword evidence="4" id="KW-1185">Reference proteome</keyword>
<dbReference type="Gene3D" id="3.80.10.10">
    <property type="entry name" value="Ribonuclease Inhibitor"/>
    <property type="match status" value="1"/>
</dbReference>
<dbReference type="GO" id="GO:0006907">
    <property type="term" value="P:pinocytosis"/>
    <property type="evidence" value="ECO:0007669"/>
    <property type="project" value="TreeGrafter"/>
</dbReference>